<evidence type="ECO:0008006" key="7">
    <source>
        <dbReference type="Google" id="ProtNLM"/>
    </source>
</evidence>
<reference evidence="3 5" key="3">
    <citation type="submission" date="2016-10" db="EMBL/GenBank/DDBJ databases">
        <authorList>
            <person name="Varghese N."/>
            <person name="Submissions S."/>
        </authorList>
    </citation>
    <scope>NUCLEOTIDE SEQUENCE [LARGE SCALE GENOMIC DNA]</scope>
    <source>
        <strain evidence="3 5">Gm-149</strain>
    </source>
</reference>
<reference evidence="1 6" key="4">
    <citation type="submission" date="2019-07" db="EMBL/GenBank/DDBJ databases">
        <title>Whole genome shotgun sequence of Flavobacterium glycines NBRC 105008.</title>
        <authorList>
            <person name="Hosoyama A."/>
            <person name="Uohara A."/>
            <person name="Ohji S."/>
            <person name="Ichikawa N."/>
        </authorList>
    </citation>
    <scope>NUCLEOTIDE SEQUENCE [LARGE SCALE GENOMIC DNA]</scope>
    <source>
        <strain evidence="1 6">NBRC 105008</strain>
    </source>
</reference>
<evidence type="ECO:0000313" key="4">
    <source>
        <dbReference type="Proteomes" id="UP000093226"/>
    </source>
</evidence>
<sequence>MKNILTTILLALILISCGKSKEKLELEAYNNMESLRNEELKLSNDLIDIDTELKKISIKEKHQDIYPDQQEFKYNLNKDKQKIKIRLDSIQSVLGKDALFLNKK</sequence>
<dbReference type="EMBL" id="BJVF01000001">
    <property type="protein sequence ID" value="GEL09502.1"/>
    <property type="molecule type" value="Genomic_DNA"/>
</dbReference>
<organism evidence="2 4">
    <name type="scientific">Flavobacterium glycines</name>
    <dbReference type="NCBI Taxonomy" id="551990"/>
    <lineage>
        <taxon>Bacteria</taxon>
        <taxon>Pseudomonadati</taxon>
        <taxon>Bacteroidota</taxon>
        <taxon>Flavobacteriia</taxon>
        <taxon>Flavobacteriales</taxon>
        <taxon>Flavobacteriaceae</taxon>
        <taxon>Flavobacterium</taxon>
    </lineage>
</organism>
<gene>
    <name evidence="2" type="ORF">FBGL_02760</name>
    <name evidence="1" type="ORF">FGL01_02410</name>
    <name evidence="3" type="ORF">SAMN05192550_1497</name>
</gene>
<dbReference type="Proteomes" id="UP000093226">
    <property type="component" value="Unassembled WGS sequence"/>
</dbReference>
<reference evidence="4" key="1">
    <citation type="submission" date="2016-03" db="EMBL/GenBank/DDBJ databases">
        <title>Draft genome sequence of Paenibacillus glacialis DSM 22343.</title>
        <authorList>
            <person name="Shin S.-K."/>
            <person name="Yi H."/>
        </authorList>
    </citation>
    <scope>NUCLEOTIDE SEQUENCE [LARGE SCALE GENOMIC DNA]</scope>
    <source>
        <strain evidence="4">NBRC 105008</strain>
    </source>
</reference>
<dbReference type="EMBL" id="FNEO01000001">
    <property type="protein sequence ID" value="SDJ04471.1"/>
    <property type="molecule type" value="Genomic_DNA"/>
</dbReference>
<dbReference type="RefSeq" id="WP_055091430.1">
    <property type="nucleotide sequence ID" value="NZ_BJVF01000001.1"/>
</dbReference>
<dbReference type="STRING" id="551990.SAMN05192550_1497"/>
<evidence type="ECO:0000313" key="3">
    <source>
        <dbReference type="EMBL" id="SDJ04471.1"/>
    </source>
</evidence>
<keyword evidence="5" id="KW-1185">Reference proteome</keyword>
<evidence type="ECO:0000313" key="2">
    <source>
        <dbReference type="EMBL" id="OCB74087.1"/>
    </source>
</evidence>
<dbReference type="PROSITE" id="PS51257">
    <property type="entry name" value="PROKAR_LIPOPROTEIN"/>
    <property type="match status" value="1"/>
</dbReference>
<proteinExistence type="predicted"/>
<protein>
    <recommendedName>
        <fullName evidence="7">Lipoprotein</fullName>
    </recommendedName>
</protein>
<dbReference type="EMBL" id="LVEO01000004">
    <property type="protein sequence ID" value="OCB74087.1"/>
    <property type="molecule type" value="Genomic_DNA"/>
</dbReference>
<evidence type="ECO:0000313" key="6">
    <source>
        <dbReference type="Proteomes" id="UP000321579"/>
    </source>
</evidence>
<dbReference type="OrthoDB" id="9892022at2"/>
<evidence type="ECO:0000313" key="1">
    <source>
        <dbReference type="EMBL" id="GEL09502.1"/>
    </source>
</evidence>
<accession>A0A1B9DWM4</accession>
<dbReference type="AlphaFoldDB" id="A0A1B9DWM4"/>
<dbReference type="Proteomes" id="UP000182367">
    <property type="component" value="Unassembled WGS sequence"/>
</dbReference>
<name>A0A1B9DWM4_9FLAO</name>
<dbReference type="Proteomes" id="UP000321579">
    <property type="component" value="Unassembled WGS sequence"/>
</dbReference>
<reference evidence="2" key="2">
    <citation type="submission" date="2016-03" db="EMBL/GenBank/DDBJ databases">
        <authorList>
            <person name="Ploux O."/>
        </authorList>
    </citation>
    <scope>NUCLEOTIDE SEQUENCE</scope>
    <source>
        <strain evidence="2">NBRC 105008</strain>
    </source>
</reference>
<comment type="caution">
    <text evidence="2">The sequence shown here is derived from an EMBL/GenBank/DDBJ whole genome shotgun (WGS) entry which is preliminary data.</text>
</comment>
<evidence type="ECO:0000313" key="5">
    <source>
        <dbReference type="Proteomes" id="UP000182367"/>
    </source>
</evidence>